<accession>A0ABS6KR69</accession>
<proteinExistence type="predicted"/>
<name>A0ABS6KR69_9MYCO</name>
<evidence type="ECO:0000313" key="3">
    <source>
        <dbReference type="Proteomes" id="UP000812982"/>
    </source>
</evidence>
<organism evidence="2 3">
    <name type="scientific">[Mycobacterium] fortunisiensis</name>
    <dbReference type="NCBI Taxonomy" id="2600579"/>
    <lineage>
        <taxon>Bacteria</taxon>
        <taxon>Bacillati</taxon>
        <taxon>Actinomycetota</taxon>
        <taxon>Actinomycetes</taxon>
        <taxon>Mycobacteriales</taxon>
        <taxon>Mycobacteriaceae</taxon>
        <taxon>Mycolicibacterium</taxon>
    </lineage>
</organism>
<gene>
    <name evidence="2" type="ORF">FR943_19750</name>
</gene>
<feature type="compositionally biased region" description="Low complexity" evidence="1">
    <location>
        <begin position="22"/>
        <end position="31"/>
    </location>
</feature>
<comment type="caution">
    <text evidence="2">The sequence shown here is derived from an EMBL/GenBank/DDBJ whole genome shotgun (WGS) entry which is preliminary data.</text>
</comment>
<sequence>MAADRLDGHAGEFITEHERAHSGASQATLGAGSAAAALPGMLAAWETDGTQFGERFTRHAEGHREAATAYEGTDRGGAERISDAGSVL</sequence>
<keyword evidence="3" id="KW-1185">Reference proteome</keyword>
<feature type="compositionally biased region" description="Basic and acidic residues" evidence="1">
    <location>
        <begin position="1"/>
        <end position="21"/>
    </location>
</feature>
<evidence type="ECO:0000256" key="1">
    <source>
        <dbReference type="SAM" id="MobiDB-lite"/>
    </source>
</evidence>
<dbReference type="Proteomes" id="UP000812982">
    <property type="component" value="Unassembled WGS sequence"/>
</dbReference>
<feature type="compositionally biased region" description="Basic and acidic residues" evidence="1">
    <location>
        <begin position="63"/>
        <end position="82"/>
    </location>
</feature>
<protein>
    <submittedName>
        <fullName evidence="2">ESX-1 secretion-associated protein</fullName>
    </submittedName>
</protein>
<feature type="region of interest" description="Disordered" evidence="1">
    <location>
        <begin position="63"/>
        <end position="88"/>
    </location>
</feature>
<reference evidence="2 3" key="1">
    <citation type="journal article" date="2021" name="Sci. Rep.">
        <title>Phenotypic and genomic hallmarks of a novel, potentially pathogenic rapidly growing Mycobacterium species related to the Mycobacterium fortuitum complex.</title>
        <authorList>
            <person name="Gharbi R."/>
            <person name="Khanna V."/>
            <person name="Frigui W."/>
            <person name="Mhenni B."/>
            <person name="Brosch R."/>
            <person name="Mardassi H."/>
        </authorList>
    </citation>
    <scope>NUCLEOTIDE SEQUENCE [LARGE SCALE GENOMIC DNA]</scope>
    <source>
        <strain evidence="2 3">TNTM28</strain>
    </source>
</reference>
<evidence type="ECO:0000313" key="2">
    <source>
        <dbReference type="EMBL" id="MBU9766066.1"/>
    </source>
</evidence>
<feature type="region of interest" description="Disordered" evidence="1">
    <location>
        <begin position="1"/>
        <end position="31"/>
    </location>
</feature>
<dbReference type="EMBL" id="VOMB01000021">
    <property type="protein sequence ID" value="MBU9766066.1"/>
    <property type="molecule type" value="Genomic_DNA"/>
</dbReference>